<dbReference type="Proteomes" id="UP000837801">
    <property type="component" value="Unassembled WGS sequence"/>
</dbReference>
<dbReference type="SUPFAM" id="SSF52980">
    <property type="entry name" value="Restriction endonuclease-like"/>
    <property type="match status" value="1"/>
</dbReference>
<dbReference type="InterPro" id="IPR047417">
    <property type="entry name" value="WHD_MUS81"/>
</dbReference>
<dbReference type="Gene3D" id="1.10.10.10">
    <property type="entry name" value="Winged helix-like DNA-binding domain superfamily/Winged helix DNA-binding domain"/>
    <property type="match status" value="1"/>
</dbReference>
<dbReference type="GO" id="GO:0048257">
    <property type="term" value="F:3'-flap endonuclease activity"/>
    <property type="evidence" value="ECO:0007669"/>
    <property type="project" value="TreeGrafter"/>
</dbReference>
<dbReference type="GO" id="GO:0000727">
    <property type="term" value="P:double-strand break repair via break-induced replication"/>
    <property type="evidence" value="ECO:0007669"/>
    <property type="project" value="UniProtKB-UniRule"/>
</dbReference>
<protein>
    <recommendedName>
        <fullName evidence="4 16">Crossover junction endonuclease MUS81</fullName>
        <ecNumber evidence="16">3.1.22.-</ecNumber>
    </recommendedName>
</protein>
<feature type="domain" description="ERCC4" evidence="17">
    <location>
        <begin position="255"/>
        <end position="352"/>
    </location>
</feature>
<dbReference type="Pfam" id="PF21136">
    <property type="entry name" value="WHD_MUS81"/>
    <property type="match status" value="1"/>
</dbReference>
<comment type="cofactor">
    <cofactor evidence="1 16">
        <name>Mg(2+)</name>
        <dbReference type="ChEBI" id="CHEBI:18420"/>
    </cofactor>
</comment>
<evidence type="ECO:0000256" key="4">
    <source>
        <dbReference type="ARBA" id="ARBA00017114"/>
    </source>
</evidence>
<gene>
    <name evidence="18" type="ORF">CLIB1423_04S03598</name>
</gene>
<dbReference type="OrthoDB" id="5963188at2759"/>
<keyword evidence="19" id="KW-1185">Reference proteome</keyword>
<dbReference type="EC" id="3.1.22.-" evidence="16"/>
<dbReference type="FunFam" id="1.10.10.10:FF:000307">
    <property type="entry name" value="Crossover junction endonuclease MUS81"/>
    <property type="match status" value="1"/>
</dbReference>
<dbReference type="SMART" id="SM00891">
    <property type="entry name" value="ERCC4"/>
    <property type="match status" value="1"/>
</dbReference>
<comment type="function">
    <text evidence="15 16">Interacts with EME1 to form a DNA structure-specific endonuclease with substrate preference for branched DNA structures with a 5'-end at the branch nick. Typical substrates include 3'-flap structures, D-loops, replication forks and nicked Holliday junctions. May be required in mitosis for the processing of stalled or collapsed replication fork intermediates. May be required in meiosis for the repair of meiosis-specific double strand breaks subsequent to single-end invasion (SEI).</text>
</comment>
<keyword evidence="13 16" id="KW-0539">Nucleus</keyword>
<evidence type="ECO:0000256" key="13">
    <source>
        <dbReference type="ARBA" id="ARBA00023242"/>
    </source>
</evidence>
<dbReference type="GO" id="GO:0031573">
    <property type="term" value="P:mitotic intra-S DNA damage checkpoint signaling"/>
    <property type="evidence" value="ECO:0007669"/>
    <property type="project" value="TreeGrafter"/>
</dbReference>
<evidence type="ECO:0000256" key="8">
    <source>
        <dbReference type="ARBA" id="ARBA00022763"/>
    </source>
</evidence>
<comment type="similarity">
    <text evidence="3 16">Belongs to the XPF family.</text>
</comment>
<keyword evidence="14" id="KW-0469">Meiosis</keyword>
<dbReference type="Gene3D" id="3.40.50.10130">
    <property type="match status" value="1"/>
</dbReference>
<evidence type="ECO:0000256" key="3">
    <source>
        <dbReference type="ARBA" id="ARBA00010015"/>
    </source>
</evidence>
<evidence type="ECO:0000256" key="5">
    <source>
        <dbReference type="ARBA" id="ARBA00022722"/>
    </source>
</evidence>
<evidence type="ECO:0000313" key="18">
    <source>
        <dbReference type="EMBL" id="CAH2351682.1"/>
    </source>
</evidence>
<keyword evidence="12 16" id="KW-0234">DNA repair</keyword>
<keyword evidence="5 16" id="KW-0540">Nuclease</keyword>
<sequence length="559" mass="63639">MDFKGEFKGWLLEEADIATKKGSKAALLYNKAVDSIDQVDAISDLQALKSVKYIGERTLKLLLNKLKSHCESQGVEFPKDFETVSKKRTADTAEGDDESHTCVSKPIKKRKKRIYVPAKRSGGYSILIALYTQDFNRDGLTQDEVIKHATPFCDKSFKSNPASNQFYSAWSSVKQLEKHDLVKCTGRPKRYYLTDEGLELATKLKVGEGIESPQASKIVNREETGFTEGEIDNSTADSYAGVNYTTWNSGSYEIVLIIDTREVRSQSERDFFQKTLSSSGIKCEVLPLSVGDGLWIARNHVTGEEVVLNNIFERKRIDDLAFSIRDGRFQEQKNRLKMAAMKNNYYIVEEGGFDQMGVSVSGEALQTAISMTITSSDFYLKKLKTIEDTVSFLKCLTEVLIEDFIEKRTLIVLKPSSLKNQYEYESVISMFRDRFEKTTQQTMSHESNSSTFECVYPFETFKVMMAKSMTTVKETFIQMLLCVRGVSIDKAYTIQKQFGTPKNFLDYFKRKEEENLELKEKKLLMSNLFKHHIGNKKIGPSLSEKIYEIWGDIEGSDKG</sequence>
<evidence type="ECO:0000256" key="11">
    <source>
        <dbReference type="ARBA" id="ARBA00023172"/>
    </source>
</evidence>
<dbReference type="GO" id="GO:0006308">
    <property type="term" value="P:DNA catabolic process"/>
    <property type="evidence" value="ECO:0007669"/>
    <property type="project" value="UniProtKB-UniRule"/>
</dbReference>
<dbReference type="GO" id="GO:0000712">
    <property type="term" value="P:resolution of meiotic recombination intermediates"/>
    <property type="evidence" value="ECO:0007669"/>
    <property type="project" value="UniProtKB-ARBA"/>
</dbReference>
<dbReference type="GO" id="GO:0008821">
    <property type="term" value="F:crossover junction DNA endonuclease activity"/>
    <property type="evidence" value="ECO:0007669"/>
    <property type="project" value="UniProtKB-UniRule"/>
</dbReference>
<dbReference type="InterPro" id="IPR006166">
    <property type="entry name" value="ERCC4_domain"/>
</dbReference>
<dbReference type="Gene3D" id="1.10.150.110">
    <property type="entry name" value="DNA polymerase beta, N-terminal domain-like"/>
    <property type="match status" value="1"/>
</dbReference>
<organism evidence="18 19">
    <name type="scientific">[Candida] railenensis</name>
    <dbReference type="NCBI Taxonomy" id="45579"/>
    <lineage>
        <taxon>Eukaryota</taxon>
        <taxon>Fungi</taxon>
        <taxon>Dikarya</taxon>
        <taxon>Ascomycota</taxon>
        <taxon>Saccharomycotina</taxon>
        <taxon>Pichiomycetes</taxon>
        <taxon>Debaryomycetaceae</taxon>
        <taxon>Kurtzmaniella</taxon>
    </lineage>
</organism>
<dbReference type="InterPro" id="IPR011335">
    <property type="entry name" value="Restrct_endonuc-II-like"/>
</dbReference>
<evidence type="ECO:0000256" key="12">
    <source>
        <dbReference type="ARBA" id="ARBA00023204"/>
    </source>
</evidence>
<evidence type="ECO:0000256" key="6">
    <source>
        <dbReference type="ARBA" id="ARBA00022723"/>
    </source>
</evidence>
<dbReference type="InterPro" id="IPR027421">
    <property type="entry name" value="DNA_pol_lamdba_lyase_dom_sf"/>
</dbReference>
<evidence type="ECO:0000256" key="1">
    <source>
        <dbReference type="ARBA" id="ARBA00001946"/>
    </source>
</evidence>
<dbReference type="CDD" id="cd20074">
    <property type="entry name" value="XPF_nuclease_Mus81"/>
    <property type="match status" value="1"/>
</dbReference>
<dbReference type="InterPro" id="IPR033309">
    <property type="entry name" value="Mus81"/>
</dbReference>
<accession>A0A9P0VX61</accession>
<dbReference type="EMBL" id="CAKXYY010000004">
    <property type="protein sequence ID" value="CAH2351682.1"/>
    <property type="molecule type" value="Genomic_DNA"/>
</dbReference>
<keyword evidence="11 16" id="KW-0233">DNA recombination</keyword>
<evidence type="ECO:0000256" key="9">
    <source>
        <dbReference type="ARBA" id="ARBA00022801"/>
    </source>
</evidence>
<keyword evidence="9 16" id="KW-0378">Hydrolase</keyword>
<dbReference type="AlphaFoldDB" id="A0A9P0VX61"/>
<keyword evidence="7 16" id="KW-0255">Endonuclease</keyword>
<dbReference type="GO" id="GO:0048476">
    <property type="term" value="C:Holliday junction resolvase complex"/>
    <property type="evidence" value="ECO:0007669"/>
    <property type="project" value="UniProtKB-UniRule"/>
</dbReference>
<dbReference type="GO" id="GO:0046872">
    <property type="term" value="F:metal ion binding"/>
    <property type="evidence" value="ECO:0007669"/>
    <property type="project" value="UniProtKB-UniRule"/>
</dbReference>
<keyword evidence="6 16" id="KW-0479">Metal-binding</keyword>
<dbReference type="Gene3D" id="1.10.150.670">
    <property type="entry name" value="Crossover junction endonuclease EME1, DNA-binding domain"/>
    <property type="match status" value="1"/>
</dbReference>
<keyword evidence="8 16" id="KW-0227">DNA damage</keyword>
<dbReference type="InterPro" id="IPR047416">
    <property type="entry name" value="XPF_nuclease_Mus81"/>
</dbReference>
<dbReference type="InterPro" id="IPR036388">
    <property type="entry name" value="WH-like_DNA-bd_sf"/>
</dbReference>
<dbReference type="InterPro" id="IPR042530">
    <property type="entry name" value="EME1/EME2_C"/>
</dbReference>
<evidence type="ECO:0000256" key="10">
    <source>
        <dbReference type="ARBA" id="ARBA00022842"/>
    </source>
</evidence>
<comment type="subunit">
    <text evidence="16">Interacts with EME1.</text>
</comment>
<comment type="subcellular location">
    <subcellularLocation>
        <location evidence="2 16">Nucleus</location>
    </subcellularLocation>
</comment>
<evidence type="ECO:0000256" key="2">
    <source>
        <dbReference type="ARBA" id="ARBA00004123"/>
    </source>
</evidence>
<proteinExistence type="inferred from homology"/>
<comment type="caution">
    <text evidence="18">The sequence shown here is derived from an EMBL/GenBank/DDBJ whole genome shotgun (WGS) entry which is preliminary data.</text>
</comment>
<evidence type="ECO:0000256" key="7">
    <source>
        <dbReference type="ARBA" id="ARBA00022759"/>
    </source>
</evidence>
<dbReference type="PANTHER" id="PTHR13451:SF0">
    <property type="entry name" value="CROSSOVER JUNCTION ENDONUCLEASE MUS81"/>
    <property type="match status" value="1"/>
</dbReference>
<dbReference type="FunFam" id="3.40.50.10130:FF:000005">
    <property type="entry name" value="crossover junction endonuclease MUS81 isoform X1"/>
    <property type="match status" value="1"/>
</dbReference>
<evidence type="ECO:0000256" key="15">
    <source>
        <dbReference type="ARBA" id="ARBA00058015"/>
    </source>
</evidence>
<evidence type="ECO:0000259" key="17">
    <source>
        <dbReference type="SMART" id="SM00891"/>
    </source>
</evidence>
<dbReference type="GO" id="GO:0003677">
    <property type="term" value="F:DNA binding"/>
    <property type="evidence" value="ECO:0007669"/>
    <property type="project" value="UniProtKB-UniRule"/>
</dbReference>
<evidence type="ECO:0000313" key="19">
    <source>
        <dbReference type="Proteomes" id="UP000837801"/>
    </source>
</evidence>
<evidence type="ECO:0000256" key="16">
    <source>
        <dbReference type="RuleBase" id="RU369042"/>
    </source>
</evidence>
<dbReference type="GO" id="GO:0005634">
    <property type="term" value="C:nucleus"/>
    <property type="evidence" value="ECO:0007669"/>
    <property type="project" value="UniProtKB-SubCell"/>
</dbReference>
<reference evidence="18" key="1">
    <citation type="submission" date="2022-03" db="EMBL/GenBank/DDBJ databases">
        <authorList>
            <person name="Legras J.-L."/>
            <person name="Devillers H."/>
            <person name="Grondin C."/>
        </authorList>
    </citation>
    <scope>NUCLEOTIDE SEQUENCE</scope>
    <source>
        <strain evidence="18">CLIB 1423</strain>
    </source>
</reference>
<evidence type="ECO:0000256" key="14">
    <source>
        <dbReference type="ARBA" id="ARBA00023254"/>
    </source>
</evidence>
<name>A0A9P0VX61_9ASCO</name>
<dbReference type="Pfam" id="PF02732">
    <property type="entry name" value="ERCC4"/>
    <property type="match status" value="1"/>
</dbReference>
<dbReference type="PANTHER" id="PTHR13451">
    <property type="entry name" value="CLASS II CROSSOVER JUNCTION ENDONUCLEASE MUS81"/>
    <property type="match status" value="1"/>
</dbReference>
<keyword evidence="10 16" id="KW-0460">Magnesium</keyword>
<dbReference type="CDD" id="cd21036">
    <property type="entry name" value="WH_MUS81"/>
    <property type="match status" value="1"/>
</dbReference>